<evidence type="ECO:0000313" key="3">
    <source>
        <dbReference type="Proteomes" id="UP001177023"/>
    </source>
</evidence>
<reference evidence="2" key="1">
    <citation type="submission" date="2023-06" db="EMBL/GenBank/DDBJ databases">
        <authorList>
            <person name="Delattre M."/>
        </authorList>
    </citation>
    <scope>NUCLEOTIDE SEQUENCE</scope>
    <source>
        <strain evidence="2">AF72</strain>
    </source>
</reference>
<comment type="caution">
    <text evidence="2">The sequence shown here is derived from an EMBL/GenBank/DDBJ whole genome shotgun (WGS) entry which is preliminary data.</text>
</comment>
<feature type="region of interest" description="Disordered" evidence="1">
    <location>
        <begin position="1"/>
        <end position="20"/>
    </location>
</feature>
<feature type="compositionally biased region" description="Low complexity" evidence="1">
    <location>
        <begin position="91"/>
        <end position="106"/>
    </location>
</feature>
<dbReference type="AlphaFoldDB" id="A0AA36FZQ4"/>
<proteinExistence type="predicted"/>
<organism evidence="2 3">
    <name type="scientific">Mesorhabditis spiculigera</name>
    <dbReference type="NCBI Taxonomy" id="96644"/>
    <lineage>
        <taxon>Eukaryota</taxon>
        <taxon>Metazoa</taxon>
        <taxon>Ecdysozoa</taxon>
        <taxon>Nematoda</taxon>
        <taxon>Chromadorea</taxon>
        <taxon>Rhabditida</taxon>
        <taxon>Rhabditina</taxon>
        <taxon>Rhabditomorpha</taxon>
        <taxon>Rhabditoidea</taxon>
        <taxon>Rhabditidae</taxon>
        <taxon>Mesorhabditinae</taxon>
        <taxon>Mesorhabditis</taxon>
    </lineage>
</organism>
<feature type="region of interest" description="Disordered" evidence="1">
    <location>
        <begin position="88"/>
        <end position="109"/>
    </location>
</feature>
<dbReference type="EMBL" id="CATQJA010002628">
    <property type="protein sequence ID" value="CAJ0574246.1"/>
    <property type="molecule type" value="Genomic_DNA"/>
</dbReference>
<gene>
    <name evidence="2" type="ORF">MSPICULIGERA_LOCUS12586</name>
</gene>
<accession>A0AA36FZQ4</accession>
<feature type="non-terminal residue" evidence="2">
    <location>
        <position position="968"/>
    </location>
</feature>
<dbReference type="Proteomes" id="UP001177023">
    <property type="component" value="Unassembled WGS sequence"/>
</dbReference>
<keyword evidence="3" id="KW-1185">Reference proteome</keyword>
<evidence type="ECO:0000256" key="1">
    <source>
        <dbReference type="SAM" id="MobiDB-lite"/>
    </source>
</evidence>
<name>A0AA36FZQ4_9BILA</name>
<sequence>MFGEAGSRPLKRRRPEDAEFHMAEEPVLFVPSLDLLDKHQEMLRYSDRQLDAVLGPGSPFADFEPTTPEEALMENTFENVGVDFVDLEQEGSSGSSNDSPPSGKPGTALDAGVDAWMEMANVENENDGNNGTQDRKMEIDADNDDDQGLSFGMDFQDQIPGTSSATTVEITWNTRVRGANGELLTTWHSTEWQSTHWAEHVVAKKLPPVPEPQVLYAEVKRGVQKLFSKEIDPYHELTDDDCARIKNSGNKSALKKIDALVKDWETSNDPEVSTKIWLRIFTVAVVTWNRRVRDENGNLRREWISIEWQCEEWRVLIEEWTNTHGAVPPVPPPTILYQKASTGAARKFDNEIDLYAELKADHCATVRLGMKSQDRYSELLAAYQNAKKDLDAKAKEFWQYVHSRVVNKTQSQTTRKNQRDGLDNHFRAVIENHTALENFLNNYSGALNLAPGQRKQFEKEKKERLGRTKILYFYEFDPAVNSASSNSGSLNNCSVAMDVDTGASPAKRPCRQEAAFNEDAIEALEDLPDQYLKFITSSDSALEKIVFPDDQEPFAEFSVEEASMNKQLIPTFRRVSTKSKNPIHNGTPVSTVSSLQNASGIVAPQVEVGDNEMTTENAGEPDNAFQRDVPAQPVAIRSRFPGEENPRVRDENGMLRCSWTSTTWRNHQWAEYARKLPPAPNPNILFDKPSQRMFFFSELDPHYELGDVHYARISKADKKNQKKLTGLVEKWSTTQTDQNAKEAWLFIFSLAEARWNLRVRDEKGNLRRQWLSTEWRSNECAELFAKWRKRYNSLPPLLNPDQFFEKAGSGAARRFGNEFDFYAEMTDAHAQTLRLGTQRTKEYDRLLRAYSNAVAALKRVGGEAEPIERGAQKEAIAFWQFIHTRLVNNAQSDNSRKTKADQFLEICKGVVEINEKVKNLRKPIPTSPKSMQEFDIAKADLFTMTQKISALANKKLQLTNAEDVKSED</sequence>
<evidence type="ECO:0000313" key="2">
    <source>
        <dbReference type="EMBL" id="CAJ0574246.1"/>
    </source>
</evidence>
<feature type="region of interest" description="Disordered" evidence="1">
    <location>
        <begin position="123"/>
        <end position="149"/>
    </location>
</feature>
<protein>
    <submittedName>
        <fullName evidence="2">Uncharacterized protein</fullName>
    </submittedName>
</protein>